<protein>
    <submittedName>
        <fullName evidence="1">Phage tail terminator protein</fullName>
    </submittedName>
</protein>
<name>A0AAW8CG94_9PAST</name>
<dbReference type="RefSeq" id="WP_306350805.1">
    <property type="nucleotide sequence ID" value="NZ_JASAWV010000002.1"/>
</dbReference>
<dbReference type="InterPro" id="IPR009312">
    <property type="entry name" value="Phage_lambda_GpU-like"/>
</dbReference>
<dbReference type="InterPro" id="IPR035934">
    <property type="entry name" value="Phage_tail_protein-like_sf"/>
</dbReference>
<dbReference type="Gene3D" id="3.30.70.1700">
    <property type="entry name" value="Phage minor tail protein U"/>
    <property type="match status" value="1"/>
</dbReference>
<proteinExistence type="predicted"/>
<dbReference type="AlphaFoldDB" id="A0AAW8CG94"/>
<dbReference type="Pfam" id="PF06141">
    <property type="entry name" value="Phage_tail_U"/>
    <property type="match status" value="1"/>
</dbReference>
<dbReference type="Proteomes" id="UP001226020">
    <property type="component" value="Unassembled WGS sequence"/>
</dbReference>
<dbReference type="SUPFAM" id="SSF143749">
    <property type="entry name" value="Phage tail protein-like"/>
    <property type="match status" value="1"/>
</dbReference>
<evidence type="ECO:0000313" key="2">
    <source>
        <dbReference type="Proteomes" id="UP001226020"/>
    </source>
</evidence>
<reference evidence="1 2" key="1">
    <citation type="journal article" date="2023" name="Front. Microbiol.">
        <title>Phylogeography and host specificity of Pasteurellaceae pathogenic to sea-farmed fish in the north-east Atlantic.</title>
        <authorList>
            <person name="Gulla S."/>
            <person name="Colquhoun D.J."/>
            <person name="Olsen A.B."/>
            <person name="Spilsberg B."/>
            <person name="Lagesen K."/>
            <person name="Aakesson C.P."/>
            <person name="Strom S."/>
            <person name="Manji F."/>
            <person name="Birkbeck T.H."/>
            <person name="Nilsen H.K."/>
        </authorList>
    </citation>
    <scope>NUCLEOTIDE SEQUENCE [LARGE SCALE GENOMIC DNA]</scope>
    <source>
        <strain evidence="1 2">NVIB3131</strain>
    </source>
</reference>
<evidence type="ECO:0000313" key="1">
    <source>
        <dbReference type="EMBL" id="MDP8147707.1"/>
    </source>
</evidence>
<accession>A0AAW8CG94</accession>
<sequence length="133" mass="15586">MKIHNEIRQEILKSLKGNIDVEEFHNGRPEFLNLDDTQSAVAVFIDEAEREDISNSWEEWRATLNIAVYLKTFEPSELDETIEAIVSQLESAKEELQTVEELDLSQINYESDTTQRSWHIANITYQITYHKEK</sequence>
<gene>
    <name evidence="1" type="primary">gpU</name>
    <name evidence="1" type="ORF">QJU57_01265</name>
</gene>
<organism evidence="1 2">
    <name type="scientific">Phocoenobacter atlanticus subsp. atlanticus</name>
    <dbReference type="NCBI Taxonomy" id="3061285"/>
    <lineage>
        <taxon>Bacteria</taxon>
        <taxon>Pseudomonadati</taxon>
        <taxon>Pseudomonadota</taxon>
        <taxon>Gammaproteobacteria</taxon>
        <taxon>Pasteurellales</taxon>
        <taxon>Pasteurellaceae</taxon>
        <taxon>Phocoenobacter</taxon>
        <taxon>Phocoenobacter atlanticus</taxon>
    </lineage>
</organism>
<dbReference type="EMBL" id="JASAXT010000002">
    <property type="protein sequence ID" value="MDP8147707.1"/>
    <property type="molecule type" value="Genomic_DNA"/>
</dbReference>
<keyword evidence="2" id="KW-1185">Reference proteome</keyword>
<comment type="caution">
    <text evidence="1">The sequence shown here is derived from an EMBL/GenBank/DDBJ whole genome shotgun (WGS) entry which is preliminary data.</text>
</comment>
<dbReference type="InterPro" id="IPR038512">
    <property type="entry name" value="GpU-like_sf"/>
</dbReference>